<name>A0A835QG14_VANPL</name>
<keyword evidence="1" id="KW-0812">Transmembrane</keyword>
<dbReference type="AlphaFoldDB" id="A0A835QG14"/>
<protein>
    <submittedName>
        <fullName evidence="2">Uncharacterized protein</fullName>
    </submittedName>
</protein>
<evidence type="ECO:0000313" key="2">
    <source>
        <dbReference type="EMBL" id="KAG0471859.1"/>
    </source>
</evidence>
<evidence type="ECO:0000256" key="1">
    <source>
        <dbReference type="SAM" id="Phobius"/>
    </source>
</evidence>
<accession>A0A835QG14</accession>
<keyword evidence="1" id="KW-1133">Transmembrane helix</keyword>
<dbReference type="EMBL" id="JADCNM010000008">
    <property type="protein sequence ID" value="KAG0471859.1"/>
    <property type="molecule type" value="Genomic_DNA"/>
</dbReference>
<keyword evidence="1" id="KW-0472">Membrane</keyword>
<dbReference type="Proteomes" id="UP000639772">
    <property type="component" value="Unassembled WGS sequence"/>
</dbReference>
<evidence type="ECO:0000313" key="3">
    <source>
        <dbReference type="Proteomes" id="UP000639772"/>
    </source>
</evidence>
<organism evidence="2 3">
    <name type="scientific">Vanilla planifolia</name>
    <name type="common">Vanilla</name>
    <dbReference type="NCBI Taxonomy" id="51239"/>
    <lineage>
        <taxon>Eukaryota</taxon>
        <taxon>Viridiplantae</taxon>
        <taxon>Streptophyta</taxon>
        <taxon>Embryophyta</taxon>
        <taxon>Tracheophyta</taxon>
        <taxon>Spermatophyta</taxon>
        <taxon>Magnoliopsida</taxon>
        <taxon>Liliopsida</taxon>
        <taxon>Asparagales</taxon>
        <taxon>Orchidaceae</taxon>
        <taxon>Vanilloideae</taxon>
        <taxon>Vanilleae</taxon>
        <taxon>Vanilla</taxon>
    </lineage>
</organism>
<feature type="transmembrane region" description="Helical" evidence="1">
    <location>
        <begin position="197"/>
        <end position="214"/>
    </location>
</feature>
<feature type="transmembrane region" description="Helical" evidence="1">
    <location>
        <begin position="152"/>
        <end position="177"/>
    </location>
</feature>
<reference evidence="2 3" key="1">
    <citation type="journal article" date="2020" name="Nat. Food">
        <title>A phased Vanilla planifolia genome enables genetic improvement of flavour and production.</title>
        <authorList>
            <person name="Hasing T."/>
            <person name="Tang H."/>
            <person name="Brym M."/>
            <person name="Khazi F."/>
            <person name="Huang T."/>
            <person name="Chambers A.H."/>
        </authorList>
    </citation>
    <scope>NUCLEOTIDE SEQUENCE [LARGE SCALE GENOMIC DNA]</scope>
    <source>
        <tissue evidence="2">Leaf</tissue>
    </source>
</reference>
<comment type="caution">
    <text evidence="2">The sequence shown here is derived from an EMBL/GenBank/DDBJ whole genome shotgun (WGS) entry which is preliminary data.</text>
</comment>
<sequence>MVLQPLVSQWQRGRQILQSPLPLHCLQVPHPCTASGMHFTGSNNEKGGTALSSQDPLHLCIHLAHLDASLPCKQRNEAQPARRLAKTVKRGRGKGETWIIETNTSKIINLLTFQADESLKFCTIPGAWVLTWTKVRECPFATRLSIVHFRAFWLLLSLLMATATSGDATVSSSFIILQFSFVFSAKAASFCGSSASSFPYGFLSAYVSLIYIIVEEKRVAGKNSLKKIVF</sequence>
<proteinExistence type="predicted"/>
<gene>
    <name evidence="2" type="ORF">HPP92_016405</name>
</gene>